<dbReference type="GO" id="GO:0015031">
    <property type="term" value="P:protein transport"/>
    <property type="evidence" value="ECO:0007669"/>
    <property type="project" value="UniProtKB-KW"/>
</dbReference>
<dbReference type="Gene3D" id="1.10.287.1700">
    <property type="match status" value="1"/>
</dbReference>
<evidence type="ECO:0000256" key="4">
    <source>
        <dbReference type="ARBA" id="ARBA00022448"/>
    </source>
</evidence>
<dbReference type="GO" id="GO:0044781">
    <property type="term" value="P:bacterial-type flagellum organization"/>
    <property type="evidence" value="ECO:0007669"/>
    <property type="project" value="UniProtKB-KW"/>
</dbReference>
<evidence type="ECO:0000313" key="14">
    <source>
        <dbReference type="Proteomes" id="UP000003704"/>
    </source>
</evidence>
<organism evidence="13 14">
    <name type="scientific">Hydrocarboniphaga effusa AP103</name>
    <dbReference type="NCBI Taxonomy" id="1172194"/>
    <lineage>
        <taxon>Bacteria</taxon>
        <taxon>Pseudomonadati</taxon>
        <taxon>Pseudomonadota</taxon>
        <taxon>Gammaproteobacteria</taxon>
        <taxon>Nevskiales</taxon>
        <taxon>Nevskiaceae</taxon>
        <taxon>Hydrocarboniphaga</taxon>
    </lineage>
</organism>
<dbReference type="Pfam" id="PF02050">
    <property type="entry name" value="FliJ"/>
    <property type="match status" value="1"/>
</dbReference>
<dbReference type="EMBL" id="AKGD01000001">
    <property type="protein sequence ID" value="EIT70243.1"/>
    <property type="molecule type" value="Genomic_DNA"/>
</dbReference>
<keyword evidence="9" id="KW-0472">Membrane</keyword>
<evidence type="ECO:0000256" key="2">
    <source>
        <dbReference type="ARBA" id="ARBA00010004"/>
    </source>
</evidence>
<dbReference type="PANTHER" id="PTHR38786">
    <property type="entry name" value="FLAGELLAR FLIJ PROTEIN"/>
    <property type="match status" value="1"/>
</dbReference>
<dbReference type="NCBIfam" id="TIGR02473">
    <property type="entry name" value="flagell_FliJ"/>
    <property type="match status" value="1"/>
</dbReference>
<evidence type="ECO:0000256" key="1">
    <source>
        <dbReference type="ARBA" id="ARBA00004413"/>
    </source>
</evidence>
<dbReference type="AlphaFoldDB" id="I8T8Z9"/>
<dbReference type="InterPro" id="IPR052570">
    <property type="entry name" value="FliJ"/>
</dbReference>
<evidence type="ECO:0000256" key="5">
    <source>
        <dbReference type="ARBA" id="ARBA00022475"/>
    </source>
</evidence>
<gene>
    <name evidence="13" type="ORF">WQQ_03800</name>
</gene>
<keyword evidence="10" id="KW-1006">Bacterial flagellum protein export</keyword>
<sequence length="140" mass="16446">MLSAKRLQPIQQLSEQREDAAAEALAEARRQLAQRESQLRELENYREPTGSLTSVELLLNREAFRLKLNEAIAQQRRAIEQSRRVVEQQRQRWLASHRQTQVYDHLAERSREHERQRNEQRAQRDLDELALRSAAPGSPT</sequence>
<evidence type="ECO:0000256" key="9">
    <source>
        <dbReference type="ARBA" id="ARBA00023136"/>
    </source>
</evidence>
<keyword evidence="14" id="KW-1185">Reference proteome</keyword>
<keyword evidence="6" id="KW-0145">Chemotaxis</keyword>
<dbReference type="STRING" id="1172194.WQQ_03800"/>
<comment type="subcellular location">
    <subcellularLocation>
        <location evidence="1">Cell membrane</location>
        <topology evidence="1">Peripheral membrane protein</topology>
        <orientation evidence="1">Cytoplasmic side</orientation>
    </subcellularLocation>
</comment>
<dbReference type="Proteomes" id="UP000003704">
    <property type="component" value="Unassembled WGS sequence"/>
</dbReference>
<evidence type="ECO:0000256" key="6">
    <source>
        <dbReference type="ARBA" id="ARBA00022500"/>
    </source>
</evidence>
<dbReference type="RefSeq" id="WP_007183339.1">
    <property type="nucleotide sequence ID" value="NZ_AKGD01000001.1"/>
</dbReference>
<evidence type="ECO:0000256" key="8">
    <source>
        <dbReference type="ARBA" id="ARBA00022927"/>
    </source>
</evidence>
<keyword evidence="7" id="KW-1005">Bacterial flagellum biogenesis</keyword>
<feature type="coiled-coil region" evidence="11">
    <location>
        <begin position="10"/>
        <end position="45"/>
    </location>
</feature>
<dbReference type="PANTHER" id="PTHR38786:SF1">
    <property type="entry name" value="FLAGELLAR FLIJ PROTEIN"/>
    <property type="match status" value="1"/>
</dbReference>
<evidence type="ECO:0000256" key="10">
    <source>
        <dbReference type="ARBA" id="ARBA00023225"/>
    </source>
</evidence>
<feature type="compositionally biased region" description="Basic and acidic residues" evidence="12">
    <location>
        <begin position="105"/>
        <end position="130"/>
    </location>
</feature>
<dbReference type="GO" id="GO:0071973">
    <property type="term" value="P:bacterial-type flagellum-dependent cell motility"/>
    <property type="evidence" value="ECO:0007669"/>
    <property type="project" value="InterPro"/>
</dbReference>
<proteinExistence type="inferred from homology"/>
<keyword evidence="8" id="KW-0653">Protein transport</keyword>
<keyword evidence="11" id="KW-0175">Coiled coil</keyword>
<accession>I8T8Z9</accession>
<dbReference type="InterPro" id="IPR012823">
    <property type="entry name" value="Flagell_FliJ"/>
</dbReference>
<dbReference type="GO" id="GO:0006935">
    <property type="term" value="P:chemotaxis"/>
    <property type="evidence" value="ECO:0007669"/>
    <property type="project" value="UniProtKB-KW"/>
</dbReference>
<dbReference type="InterPro" id="IPR053716">
    <property type="entry name" value="Flag_assembly_chemotaxis_eff"/>
</dbReference>
<feature type="region of interest" description="Disordered" evidence="12">
    <location>
        <begin position="97"/>
        <end position="140"/>
    </location>
</feature>
<keyword evidence="4" id="KW-0813">Transport</keyword>
<comment type="caution">
    <text evidence="13">The sequence shown here is derived from an EMBL/GenBank/DDBJ whole genome shotgun (WGS) entry which is preliminary data.</text>
</comment>
<evidence type="ECO:0000256" key="7">
    <source>
        <dbReference type="ARBA" id="ARBA00022795"/>
    </source>
</evidence>
<evidence type="ECO:0000256" key="12">
    <source>
        <dbReference type="SAM" id="MobiDB-lite"/>
    </source>
</evidence>
<dbReference type="OrthoDB" id="5951725at2"/>
<name>I8T8Z9_9GAMM</name>
<dbReference type="GO" id="GO:0009288">
    <property type="term" value="C:bacterial-type flagellum"/>
    <property type="evidence" value="ECO:0007669"/>
    <property type="project" value="InterPro"/>
</dbReference>
<protein>
    <recommendedName>
        <fullName evidence="3">Flagellar FliJ protein</fullName>
    </recommendedName>
</protein>
<keyword evidence="5" id="KW-1003">Cell membrane</keyword>
<comment type="similarity">
    <text evidence="2">Belongs to the FliJ family.</text>
</comment>
<reference evidence="13 14" key="1">
    <citation type="journal article" date="2012" name="J. Bacteriol.">
        <title>Genome Sequence of n-Alkane-Degrading Hydrocarboniphaga effusa Strain AP103T (ATCC BAA-332T).</title>
        <authorList>
            <person name="Chang H.K."/>
            <person name="Zylstra G.J."/>
            <person name="Chae J.C."/>
        </authorList>
    </citation>
    <scope>NUCLEOTIDE SEQUENCE [LARGE SCALE GENOMIC DNA]</scope>
    <source>
        <strain evidence="13 14">AP103</strain>
    </source>
</reference>
<evidence type="ECO:0000256" key="3">
    <source>
        <dbReference type="ARBA" id="ARBA00020392"/>
    </source>
</evidence>
<dbReference type="GO" id="GO:0005886">
    <property type="term" value="C:plasma membrane"/>
    <property type="evidence" value="ECO:0007669"/>
    <property type="project" value="UniProtKB-SubCell"/>
</dbReference>
<evidence type="ECO:0000313" key="13">
    <source>
        <dbReference type="EMBL" id="EIT70243.1"/>
    </source>
</evidence>
<evidence type="ECO:0000256" key="11">
    <source>
        <dbReference type="SAM" id="Coils"/>
    </source>
</evidence>